<dbReference type="Proteomes" id="UP000030752">
    <property type="component" value="Unassembled WGS sequence"/>
</dbReference>
<dbReference type="OrthoDB" id="4127946at2759"/>
<evidence type="ECO:0008006" key="4">
    <source>
        <dbReference type="Google" id="ProtNLM"/>
    </source>
</evidence>
<sequence>MASSQPELKFVSISSPGRAAKPGDDHALRSHVRKMVAFHKSTYPRPVQVKFMPVASPSTGIRSNRKRRTAPATAGSNSTRQPRRAPGRKPVREEVIQLAPVVECSPPATVPSKRPVGNRRHSLEKSAPVFIHPFATLAATHVDLPIRRLDSLFKSEAFRHAAEPLFDTTHVDSRMNMNTAFPNCMTNRAFAHALVYSIVQAFNLGKPTVEQLRLRGQTISALHASLSSSSRIPTSPLIGTVMILRGTAYKWEDSATHEVHVQGLDRLLRSSESQLTPRARSALFWQDLFAPIFVSVPTKSNNHGLGRVFGQRCQKPLRPGLPSGFVRHRDVIPPSLIDCVGDIIRLQEAVAEWGQEPRHGKHVSLDPMQADLEARLAAPISLEAALGAVANAVRLALFILTYTAYMDTWDFALLPGRLAEQLVTLLDATALEDVISGSSSSRALWKGRDDLLLWLLFVGATAAREDGGVVEGLGSRYKRALSRYQSKISTDWVSAASNCQDHGVHSAALTNALHDFLYAVGSVERRHGIAGWSSMEISVSSTRFQATRGV</sequence>
<dbReference type="eggNOG" id="ENOG502T4ZK">
    <property type="taxonomic scope" value="Eukaryota"/>
</dbReference>
<feature type="region of interest" description="Disordered" evidence="1">
    <location>
        <begin position="54"/>
        <end position="90"/>
    </location>
</feature>
<proteinExistence type="predicted"/>
<protein>
    <recommendedName>
        <fullName evidence="4">Transcription factor domain-containing protein</fullName>
    </recommendedName>
</protein>
<organism evidence="2 3">
    <name type="scientific">Cyphellophora europaea (strain CBS 101466)</name>
    <name type="common">Phialophora europaea</name>
    <dbReference type="NCBI Taxonomy" id="1220924"/>
    <lineage>
        <taxon>Eukaryota</taxon>
        <taxon>Fungi</taxon>
        <taxon>Dikarya</taxon>
        <taxon>Ascomycota</taxon>
        <taxon>Pezizomycotina</taxon>
        <taxon>Eurotiomycetes</taxon>
        <taxon>Chaetothyriomycetidae</taxon>
        <taxon>Chaetothyriales</taxon>
        <taxon>Cyphellophoraceae</taxon>
        <taxon>Cyphellophora</taxon>
    </lineage>
</organism>
<keyword evidence="3" id="KW-1185">Reference proteome</keyword>
<dbReference type="RefSeq" id="XP_008717970.1">
    <property type="nucleotide sequence ID" value="XM_008719748.1"/>
</dbReference>
<accession>W2RS92</accession>
<dbReference type="VEuPathDB" id="FungiDB:HMPREF1541_05408"/>
<dbReference type="InParanoid" id="W2RS92"/>
<dbReference type="EMBL" id="KB822721">
    <property type="protein sequence ID" value="ETN39185.1"/>
    <property type="molecule type" value="Genomic_DNA"/>
</dbReference>
<evidence type="ECO:0000256" key="1">
    <source>
        <dbReference type="SAM" id="MobiDB-lite"/>
    </source>
</evidence>
<reference evidence="2 3" key="1">
    <citation type="submission" date="2013-03" db="EMBL/GenBank/DDBJ databases">
        <title>The Genome Sequence of Phialophora europaea CBS 101466.</title>
        <authorList>
            <consortium name="The Broad Institute Genomics Platform"/>
            <person name="Cuomo C."/>
            <person name="de Hoog S."/>
            <person name="Gorbushina A."/>
            <person name="Walker B."/>
            <person name="Young S.K."/>
            <person name="Zeng Q."/>
            <person name="Gargeya S."/>
            <person name="Fitzgerald M."/>
            <person name="Haas B."/>
            <person name="Abouelleil A."/>
            <person name="Allen A.W."/>
            <person name="Alvarado L."/>
            <person name="Arachchi H.M."/>
            <person name="Berlin A.M."/>
            <person name="Chapman S.B."/>
            <person name="Gainer-Dewar J."/>
            <person name="Goldberg J."/>
            <person name="Griggs A."/>
            <person name="Gujja S."/>
            <person name="Hansen M."/>
            <person name="Howarth C."/>
            <person name="Imamovic A."/>
            <person name="Ireland A."/>
            <person name="Larimer J."/>
            <person name="McCowan C."/>
            <person name="Murphy C."/>
            <person name="Pearson M."/>
            <person name="Poon T.W."/>
            <person name="Priest M."/>
            <person name="Roberts A."/>
            <person name="Saif S."/>
            <person name="Shea T."/>
            <person name="Sisk P."/>
            <person name="Sykes S."/>
            <person name="Wortman J."/>
            <person name="Nusbaum C."/>
            <person name="Birren B."/>
        </authorList>
    </citation>
    <scope>NUCLEOTIDE SEQUENCE [LARGE SCALE GENOMIC DNA]</scope>
    <source>
        <strain evidence="2 3">CBS 101466</strain>
    </source>
</reference>
<feature type="region of interest" description="Disordered" evidence="1">
    <location>
        <begin position="1"/>
        <end position="26"/>
    </location>
</feature>
<evidence type="ECO:0000313" key="2">
    <source>
        <dbReference type="EMBL" id="ETN39185.1"/>
    </source>
</evidence>
<dbReference type="HOGENOM" id="CLU_525830_0_0_1"/>
<name>W2RS92_CYPE1</name>
<dbReference type="PANTHER" id="PTHR37540:SF5">
    <property type="entry name" value="TRANSCRIPTION FACTOR DOMAIN-CONTAINING PROTEIN"/>
    <property type="match status" value="1"/>
</dbReference>
<gene>
    <name evidence="2" type="ORF">HMPREF1541_05408</name>
</gene>
<evidence type="ECO:0000313" key="3">
    <source>
        <dbReference type="Proteomes" id="UP000030752"/>
    </source>
</evidence>
<dbReference type="GeneID" id="19972747"/>
<dbReference type="AlphaFoldDB" id="W2RS92"/>
<dbReference type="PANTHER" id="PTHR37540">
    <property type="entry name" value="TRANSCRIPTION FACTOR (ACR-2), PUTATIVE-RELATED-RELATED"/>
    <property type="match status" value="1"/>
</dbReference>